<proteinExistence type="predicted"/>
<accession>A0A0B5DB08</accession>
<reference evidence="1 2" key="1">
    <citation type="submission" date="2013-04" db="EMBL/GenBank/DDBJ databases">
        <title>Complete genome sequence of Corynebacterium humireducens DSM 45392(T), isolated from a wastewater-fed microbial fuel cell.</title>
        <authorList>
            <person name="Ruckert C."/>
            <person name="Albersmeier A."/>
            <person name="Kalinowski J."/>
        </authorList>
    </citation>
    <scope>NUCLEOTIDE SEQUENCE [LARGE SCALE GENOMIC DNA]</scope>
    <source>
        <strain evidence="2">MFC-5</strain>
    </source>
</reference>
<evidence type="ECO:0000313" key="1">
    <source>
        <dbReference type="EMBL" id="AJE32884.1"/>
    </source>
</evidence>
<dbReference type="KEGG" id="chm:B842_05165"/>
<dbReference type="Proteomes" id="UP000031524">
    <property type="component" value="Chromosome"/>
</dbReference>
<name>A0A0B5DB08_9CORY</name>
<dbReference type="STRING" id="1223515.B842_05165"/>
<keyword evidence="2" id="KW-1185">Reference proteome</keyword>
<dbReference type="RefSeq" id="WP_040085554.1">
    <property type="nucleotide sequence ID" value="NZ_BCSU01000007.1"/>
</dbReference>
<sequence length="306" mass="33105">MATTSLGYNVPTDESITVLSYDVSVDGGSILTDDSAASSATWSDQSTVSSYFEIEVDLEETLTQLYPLSPNRSTAVLGAVINWKSSRTGLHGASSPVPVADGINTVSLSLDGSILGGDLNLRASLILLESPQTSSDDLGPTMIGSRLWESSIRVRLEGAGSQFPTSAFDFEKVGFDPIHAMWKIDIDSALESHISSAVRLKLNSGHPRVAEYLADPNGKAQREFQQFLRADTVVQMLVFALNADLAQLEEDSAEEGTLAETLKQLHDVYFPNVSIHSTRELYLTDPSFVTATVQASIFNPNRRMGK</sequence>
<gene>
    <name evidence="1" type="ORF">B842_05165</name>
</gene>
<dbReference type="EMBL" id="CP005286">
    <property type="protein sequence ID" value="AJE32884.1"/>
    <property type="molecule type" value="Genomic_DNA"/>
</dbReference>
<evidence type="ECO:0000313" key="2">
    <source>
        <dbReference type="Proteomes" id="UP000031524"/>
    </source>
</evidence>
<dbReference type="HOGENOM" id="CLU_949021_0_0_11"/>
<organism evidence="1 2">
    <name type="scientific">Corynebacterium humireducens NBRC 106098 = DSM 45392</name>
    <dbReference type="NCBI Taxonomy" id="1223515"/>
    <lineage>
        <taxon>Bacteria</taxon>
        <taxon>Bacillati</taxon>
        <taxon>Actinomycetota</taxon>
        <taxon>Actinomycetes</taxon>
        <taxon>Mycobacteriales</taxon>
        <taxon>Corynebacteriaceae</taxon>
        <taxon>Corynebacterium</taxon>
    </lineage>
</organism>
<dbReference type="OrthoDB" id="4396369at2"/>
<protein>
    <submittedName>
        <fullName evidence="1">Uncharacterized protein</fullName>
    </submittedName>
</protein>
<dbReference type="AlphaFoldDB" id="A0A0B5DB08"/>